<dbReference type="Proteomes" id="UP000095286">
    <property type="component" value="Unplaced"/>
</dbReference>
<reference evidence="2" key="1">
    <citation type="submission" date="2016-11" db="UniProtKB">
        <authorList>
            <consortium name="WormBaseParasite"/>
        </authorList>
    </citation>
    <scope>IDENTIFICATION</scope>
    <source>
        <strain evidence="2">KR3021</strain>
    </source>
</reference>
<evidence type="ECO:0000313" key="1">
    <source>
        <dbReference type="Proteomes" id="UP000095286"/>
    </source>
</evidence>
<organism evidence="1 2">
    <name type="scientific">Rhabditophanes sp. KR3021</name>
    <dbReference type="NCBI Taxonomy" id="114890"/>
    <lineage>
        <taxon>Eukaryota</taxon>
        <taxon>Metazoa</taxon>
        <taxon>Ecdysozoa</taxon>
        <taxon>Nematoda</taxon>
        <taxon>Chromadorea</taxon>
        <taxon>Rhabditida</taxon>
        <taxon>Tylenchina</taxon>
        <taxon>Panagrolaimomorpha</taxon>
        <taxon>Strongyloidoidea</taxon>
        <taxon>Alloionematidae</taxon>
        <taxon>Rhabditophanes</taxon>
    </lineage>
</organism>
<accession>A0AC35U2J8</accession>
<proteinExistence type="predicted"/>
<sequence length="148" mass="16476">MKAVIQRVTEASVTVNGEIISSIGKGLLVLIGLETSDKPEDAEFIQRKILNLRLFDGENGKRWDKSVKDMGYEVLCVSQFTLHAVLKGNKLDFHKSMNPSDAPIFYSTFLENMKKAHELTKDGQFGAMMSVNIVNDGPVTINIDSKKE</sequence>
<evidence type="ECO:0000313" key="2">
    <source>
        <dbReference type="WBParaSite" id="RSKR_0000683600.1"/>
    </source>
</evidence>
<name>A0AC35U2J8_9BILA</name>
<dbReference type="WBParaSite" id="RSKR_0000683600.1">
    <property type="protein sequence ID" value="RSKR_0000683600.1"/>
    <property type="gene ID" value="RSKR_0000683600"/>
</dbReference>
<protein>
    <submittedName>
        <fullName evidence="2">D-aminoacyl-tRNA deacylase</fullName>
    </submittedName>
</protein>